<accession>A0A2C6LD77</accession>
<dbReference type="SUPFAM" id="SSF53335">
    <property type="entry name" value="S-adenosyl-L-methionine-dependent methyltransferases"/>
    <property type="match status" value="1"/>
</dbReference>
<dbReference type="RefSeq" id="XP_067927623.1">
    <property type="nucleotide sequence ID" value="XM_068060390.1"/>
</dbReference>
<keyword evidence="3 9" id="KW-0808">Transferase</keyword>
<evidence type="ECO:0000256" key="1">
    <source>
        <dbReference type="ARBA" id="ARBA00022555"/>
    </source>
</evidence>
<evidence type="ECO:0000256" key="8">
    <source>
        <dbReference type="ARBA" id="ARBA00051897"/>
    </source>
</evidence>
<keyword evidence="2 9" id="KW-0489">Methyltransferase</keyword>
<keyword evidence="12" id="KW-1185">Reference proteome</keyword>
<gene>
    <name evidence="11" type="ORF">CSUI_000156</name>
</gene>
<dbReference type="Pfam" id="PF02005">
    <property type="entry name" value="TRM"/>
    <property type="match status" value="2"/>
</dbReference>
<dbReference type="Gene3D" id="3.40.50.150">
    <property type="entry name" value="Vaccinia Virus protein VP39"/>
    <property type="match status" value="2"/>
</dbReference>
<dbReference type="EMBL" id="MIGC01000072">
    <property type="protein sequence ID" value="PHJ25977.1"/>
    <property type="molecule type" value="Genomic_DNA"/>
</dbReference>
<dbReference type="InterPro" id="IPR042296">
    <property type="entry name" value="tRNA_met_Trm1_C"/>
</dbReference>
<feature type="compositionally biased region" description="Polar residues" evidence="10">
    <location>
        <begin position="714"/>
        <end position="731"/>
    </location>
</feature>
<dbReference type="GO" id="GO:0002940">
    <property type="term" value="P:tRNA N2-guanine methylation"/>
    <property type="evidence" value="ECO:0007669"/>
    <property type="project" value="TreeGrafter"/>
</dbReference>
<dbReference type="PANTHER" id="PTHR10631:SF3">
    <property type="entry name" value="TRNA (GUANINE(26)-N(2))-DIMETHYLTRANSFERASE"/>
    <property type="match status" value="1"/>
</dbReference>
<organism evidence="11 12">
    <name type="scientific">Cystoisospora suis</name>
    <dbReference type="NCBI Taxonomy" id="483139"/>
    <lineage>
        <taxon>Eukaryota</taxon>
        <taxon>Sar</taxon>
        <taxon>Alveolata</taxon>
        <taxon>Apicomplexa</taxon>
        <taxon>Conoidasida</taxon>
        <taxon>Coccidia</taxon>
        <taxon>Eucoccidiorida</taxon>
        <taxon>Eimeriorina</taxon>
        <taxon>Sarcocystidae</taxon>
        <taxon>Cystoisospora</taxon>
    </lineage>
</organism>
<feature type="compositionally biased region" description="Polar residues" evidence="10">
    <location>
        <begin position="290"/>
        <end position="306"/>
    </location>
</feature>
<feature type="region of interest" description="Disordered" evidence="10">
    <location>
        <begin position="105"/>
        <end position="125"/>
    </location>
</feature>
<dbReference type="PANTHER" id="PTHR10631">
    <property type="entry name" value="N 2 ,N 2 -DIMETHYLGUANOSINE TRNA METHYLTRANSFERASE"/>
    <property type="match status" value="1"/>
</dbReference>
<keyword evidence="5 9" id="KW-0819">tRNA processing</keyword>
<feature type="region of interest" description="Disordered" evidence="10">
    <location>
        <begin position="261"/>
        <end position="322"/>
    </location>
</feature>
<reference evidence="11 12" key="1">
    <citation type="journal article" date="2017" name="Int. J. Parasitol.">
        <title>The genome of the protozoan parasite Cystoisospora suis and a reverse vaccinology approach to identify vaccine candidates.</title>
        <authorList>
            <person name="Palmieri N."/>
            <person name="Shrestha A."/>
            <person name="Ruttkowski B."/>
            <person name="Beck T."/>
            <person name="Vogl C."/>
            <person name="Tomley F."/>
            <person name="Blake D.P."/>
            <person name="Joachim A."/>
        </authorList>
    </citation>
    <scope>NUCLEOTIDE SEQUENCE [LARGE SCALE GENOMIC DNA]</scope>
    <source>
        <strain evidence="11 12">Wien I</strain>
    </source>
</reference>
<dbReference type="GeneID" id="94423601"/>
<sequence length="731" mass="78345">MGTPGDAPLNSVGAVSGRPSPEQARSMEAGSDCPAGRAAFDKASQETLARSPQHDGDTSKFIREGKVCIYRTTDNDVFYNPVQIFNRDLSVLAIKAFALRQKEEIKRRGRRTAERAQQEGKQPPPLLEFSGLTVLEPLAATGLRSLRYLAELQDEVVTAVANDLDPHAVDTIERNVALNGLPANKLYATCSEGARLMYALATPGNLQHGTIKKIHSLPPGSSVPSSFDMTPPASRTFALPPLFLFLSSECSLTHGSVAGKGSLPGIDGSGRSSSNASSWRGSEGADGQGSLPQTTVPAAQASFSSSIEEDSGGTVSNGSSGRRGCHGCYSQNDGKCVGQKSDLPVFFDVVDVDPYGSVAPFLDAAVQAVRPGGLVCLTSTDMPVLCGNAPDVTFYKYGGAALKGKYMHEMAVRLVVYAATASAAKYKRTVVPLLSCSVDFYVRLFLQVFESPEGCKDVHSNSAVVHQCIHCDFFRVIGLGAKALASSKQSGTAEPCSDRSAGCRAPKKRKSALLPEDCSGTCPECGGRLTIGGPFYSGPLYQQEFLHKCLGLCEVAKEVLPGLTMVPRIRGLLTAMSEELMDVPLYYHLPTLCNRMKLEMLKPALLKSALIRLGYRVSHFHRDPQAIKTDAPSTVVFDILRTHGREHPPKHPGESTLLHKEIVTQGIVLAPVSGATSPSTNVPKWLPNPTSHWGPKSRATSKKRKNDSYDRLASTKNQIDNSEQTGNPLVC</sequence>
<evidence type="ECO:0000256" key="5">
    <source>
        <dbReference type="ARBA" id="ARBA00022694"/>
    </source>
</evidence>
<name>A0A2C6LD77_9APIC</name>
<dbReference type="EC" id="2.1.1.216" evidence="7"/>
<dbReference type="GO" id="GO:0160104">
    <property type="term" value="F:tRNA (guanine(26)-N2)-dimethyltransferase activity"/>
    <property type="evidence" value="ECO:0007669"/>
    <property type="project" value="UniProtKB-EC"/>
</dbReference>
<evidence type="ECO:0000313" key="11">
    <source>
        <dbReference type="EMBL" id="PHJ25977.1"/>
    </source>
</evidence>
<evidence type="ECO:0000256" key="6">
    <source>
        <dbReference type="ARBA" id="ARBA00022884"/>
    </source>
</evidence>
<evidence type="ECO:0000313" key="12">
    <source>
        <dbReference type="Proteomes" id="UP000221165"/>
    </source>
</evidence>
<dbReference type="OrthoDB" id="6349953at2759"/>
<evidence type="ECO:0000256" key="9">
    <source>
        <dbReference type="PROSITE-ProRule" id="PRU00958"/>
    </source>
</evidence>
<feature type="region of interest" description="Disordered" evidence="10">
    <location>
        <begin position="1"/>
        <end position="57"/>
    </location>
</feature>
<feature type="region of interest" description="Disordered" evidence="10">
    <location>
        <begin position="674"/>
        <end position="731"/>
    </location>
</feature>
<feature type="compositionally biased region" description="Low complexity" evidence="10">
    <location>
        <begin position="269"/>
        <end position="282"/>
    </location>
</feature>
<dbReference type="InterPro" id="IPR002905">
    <property type="entry name" value="Trm1"/>
</dbReference>
<comment type="catalytic activity">
    <reaction evidence="8">
        <text>guanosine(26) in tRNA + 2 S-adenosyl-L-methionine = N(2)-dimethylguanosine(26) in tRNA + 2 S-adenosyl-L-homocysteine + 2 H(+)</text>
        <dbReference type="Rhea" id="RHEA:43140"/>
        <dbReference type="Rhea" id="RHEA-COMP:10359"/>
        <dbReference type="Rhea" id="RHEA-COMP:10360"/>
        <dbReference type="ChEBI" id="CHEBI:15378"/>
        <dbReference type="ChEBI" id="CHEBI:57856"/>
        <dbReference type="ChEBI" id="CHEBI:59789"/>
        <dbReference type="ChEBI" id="CHEBI:74269"/>
        <dbReference type="ChEBI" id="CHEBI:74513"/>
        <dbReference type="EC" id="2.1.1.216"/>
    </reaction>
</comment>
<comment type="caution">
    <text evidence="11">The sequence shown here is derived from an EMBL/GenBank/DDBJ whole genome shotgun (WGS) entry which is preliminary data.</text>
</comment>
<dbReference type="GO" id="GO:0005634">
    <property type="term" value="C:nucleus"/>
    <property type="evidence" value="ECO:0007669"/>
    <property type="project" value="TreeGrafter"/>
</dbReference>
<dbReference type="GO" id="GO:0000049">
    <property type="term" value="F:tRNA binding"/>
    <property type="evidence" value="ECO:0007669"/>
    <property type="project" value="UniProtKB-UniRule"/>
</dbReference>
<dbReference type="InterPro" id="IPR029063">
    <property type="entry name" value="SAM-dependent_MTases_sf"/>
</dbReference>
<comment type="similarity">
    <text evidence="9">Belongs to the class I-like SAM-binding methyltransferase superfamily. Trm1 family.</text>
</comment>
<protein>
    <recommendedName>
        <fullName evidence="7">tRNA (guanine(26)-N(2))-dimethyltransferase</fullName>
        <ecNumber evidence="7">2.1.1.216</ecNumber>
    </recommendedName>
</protein>
<dbReference type="VEuPathDB" id="ToxoDB:CSUI_000156"/>
<evidence type="ECO:0000256" key="3">
    <source>
        <dbReference type="ARBA" id="ARBA00022679"/>
    </source>
</evidence>
<dbReference type="Gene3D" id="3.30.56.70">
    <property type="entry name" value="N2,N2-dimethylguanosine tRNA methyltransferase, C-terminal domain"/>
    <property type="match status" value="1"/>
</dbReference>
<keyword evidence="6 9" id="KW-0694">RNA-binding</keyword>
<dbReference type="Proteomes" id="UP000221165">
    <property type="component" value="Unassembled WGS sequence"/>
</dbReference>
<evidence type="ECO:0000256" key="7">
    <source>
        <dbReference type="ARBA" id="ARBA00039099"/>
    </source>
</evidence>
<feature type="compositionally biased region" description="Basic and acidic residues" evidence="10">
    <location>
        <begin position="105"/>
        <end position="118"/>
    </location>
</feature>
<dbReference type="FunFam" id="3.30.56.70:FF:000001">
    <property type="entry name" value="tRNA (guanine(26)-N(2))-dimethyltransferase"/>
    <property type="match status" value="1"/>
</dbReference>
<dbReference type="PROSITE" id="PS51626">
    <property type="entry name" value="SAM_MT_TRM1"/>
    <property type="match status" value="1"/>
</dbReference>
<evidence type="ECO:0000256" key="10">
    <source>
        <dbReference type="SAM" id="MobiDB-lite"/>
    </source>
</evidence>
<evidence type="ECO:0000256" key="4">
    <source>
        <dbReference type="ARBA" id="ARBA00022691"/>
    </source>
</evidence>
<keyword evidence="1 9" id="KW-0820">tRNA-binding</keyword>
<dbReference type="AlphaFoldDB" id="A0A2C6LD77"/>
<keyword evidence="4 9" id="KW-0949">S-adenosyl-L-methionine</keyword>
<proteinExistence type="inferred from homology"/>
<evidence type="ECO:0000256" key="2">
    <source>
        <dbReference type="ARBA" id="ARBA00022603"/>
    </source>
</evidence>